<evidence type="ECO:0000313" key="2">
    <source>
        <dbReference type="EMBL" id="CNI51395.1"/>
    </source>
</evidence>
<reference evidence="5" key="3">
    <citation type="submission" date="2015-03" db="EMBL/GenBank/DDBJ databases">
        <authorList>
            <consortium name="Pathogen Informatics"/>
        </authorList>
    </citation>
    <scope>NUCLEOTIDE SEQUENCE [LARGE SCALE GENOMIC DNA]</scope>
    <source>
        <strain evidence="5">A125KOH2</strain>
    </source>
</reference>
<evidence type="ECO:0000313" key="4">
    <source>
        <dbReference type="Proteomes" id="UP000044625"/>
    </source>
</evidence>
<protein>
    <submittedName>
        <fullName evidence="2">Uncharacterized protein</fullName>
    </submittedName>
</protein>
<name>A0A0T9R9C1_9GAMM</name>
<keyword evidence="4" id="KW-1185">Reference proteome</keyword>
<gene>
    <name evidence="2" type="ORF">ERS008529_04240</name>
    <name evidence="3" type="ORF">ERS137968_02791</name>
</gene>
<reference evidence="2" key="1">
    <citation type="submission" date="2015-03" db="EMBL/GenBank/DDBJ databases">
        <authorList>
            <person name="Murphy D."/>
        </authorList>
    </citation>
    <scope>NUCLEOTIDE SEQUENCE [LARGE SCALE GENOMIC DNA]</scope>
    <source>
        <strain evidence="2">A125KOH2</strain>
    </source>
</reference>
<reference evidence="3 4" key="2">
    <citation type="submission" date="2015-03" db="EMBL/GenBank/DDBJ databases">
        <authorList>
            <consortium name="Pathogen Informatics"/>
            <person name="Murphy D."/>
        </authorList>
    </citation>
    <scope>NUCLEOTIDE SEQUENCE [LARGE SCALE GENOMIC DNA]</scope>
    <source>
        <strain evidence="3">Type strain: CIP110230</strain>
        <strain evidence="4">type strain: CIP110230</strain>
    </source>
</reference>
<feature type="signal peptide" evidence="1">
    <location>
        <begin position="1"/>
        <end position="27"/>
    </location>
</feature>
<evidence type="ECO:0000313" key="5">
    <source>
        <dbReference type="Proteomes" id="UP000045840"/>
    </source>
</evidence>
<sequence>MFNISRDTIFFTAVCFAVLSNTSFASATSDIKSGKYVYTQQGEELIDGKKSSITWTFYLNGDETSTLNISSWHAPFTCDGKYKITKTNDELKLIWLEDENKGIECDALPPQFFIKKSSNNLFLIKSELFPWGGREWKNLKKIN</sequence>
<dbReference type="Proteomes" id="UP000044625">
    <property type="component" value="Unassembled WGS sequence"/>
</dbReference>
<evidence type="ECO:0000256" key="1">
    <source>
        <dbReference type="SAM" id="SignalP"/>
    </source>
</evidence>
<keyword evidence="1" id="KW-0732">Signal</keyword>
<dbReference type="Proteomes" id="UP000045840">
    <property type="component" value="Unassembled WGS sequence"/>
</dbReference>
<accession>A0A0T9R9C1</accession>
<proteinExistence type="predicted"/>
<dbReference type="RefSeq" id="WP_042592766.1">
    <property type="nucleotide sequence ID" value="NZ_CAWMMU010000014.1"/>
</dbReference>
<evidence type="ECO:0000313" key="3">
    <source>
        <dbReference type="EMBL" id="CRY67709.1"/>
    </source>
</evidence>
<dbReference type="EMBL" id="CWJL01000014">
    <property type="protein sequence ID" value="CRY67709.1"/>
    <property type="molecule type" value="Genomic_DNA"/>
</dbReference>
<dbReference type="STRING" id="1288385.ERS137968_02791"/>
<dbReference type="AlphaFoldDB" id="A0A0T9R9C1"/>
<feature type="chain" id="PRO_5006696072" evidence="1">
    <location>
        <begin position="28"/>
        <end position="143"/>
    </location>
</feature>
<organism evidence="2 5">
    <name type="scientific">Yersinia pekkanenii</name>
    <dbReference type="NCBI Taxonomy" id="1288385"/>
    <lineage>
        <taxon>Bacteria</taxon>
        <taxon>Pseudomonadati</taxon>
        <taxon>Pseudomonadota</taxon>
        <taxon>Gammaproteobacteria</taxon>
        <taxon>Enterobacterales</taxon>
        <taxon>Yersiniaceae</taxon>
        <taxon>Yersinia</taxon>
    </lineage>
</organism>
<dbReference type="OrthoDB" id="6629510at2"/>
<dbReference type="EMBL" id="CQAZ01000059">
    <property type="protein sequence ID" value="CNI51395.1"/>
    <property type="molecule type" value="Genomic_DNA"/>
</dbReference>